<proteinExistence type="predicted"/>
<dbReference type="EMBL" id="FNRV01000001">
    <property type="protein sequence ID" value="SEB91818.1"/>
    <property type="molecule type" value="Genomic_DNA"/>
</dbReference>
<dbReference type="Proteomes" id="UP000199665">
    <property type="component" value="Unassembled WGS sequence"/>
</dbReference>
<gene>
    <name evidence="2" type="ORF">SAMN05216205_0985</name>
</gene>
<feature type="region of interest" description="Disordered" evidence="1">
    <location>
        <begin position="1"/>
        <end position="21"/>
    </location>
</feature>
<evidence type="ECO:0000313" key="2">
    <source>
        <dbReference type="EMBL" id="SEB91818.1"/>
    </source>
</evidence>
<evidence type="ECO:0000256" key="1">
    <source>
        <dbReference type="SAM" id="MobiDB-lite"/>
    </source>
</evidence>
<reference evidence="2 3" key="1">
    <citation type="submission" date="2016-10" db="EMBL/GenBank/DDBJ databases">
        <authorList>
            <person name="Varghese N."/>
            <person name="Submissions S."/>
        </authorList>
    </citation>
    <scope>NUCLEOTIDE SEQUENCE [LARGE SCALE GENOMIC DNA]</scope>
    <source>
        <strain evidence="2 3">DSM 18327</strain>
    </source>
</reference>
<name>A0ABY0XR48_9PSED</name>
<dbReference type="RefSeq" id="WP_279627438.1">
    <property type="nucleotide sequence ID" value="NZ_FNRV01000001.1"/>
</dbReference>
<keyword evidence="3" id="KW-1185">Reference proteome</keyword>
<comment type="caution">
    <text evidence="2">The sequence shown here is derived from an EMBL/GenBank/DDBJ whole genome shotgun (WGS) entry which is preliminary data.</text>
</comment>
<sequence length="43" mass="4631">MPSFNDPIIDTRLDSSPSTATRHLISPGLCNEAGLIPRVVNPQ</sequence>
<organism evidence="2 3">
    <name type="scientific">Pseudomonas mohnii</name>
    <dbReference type="NCBI Taxonomy" id="395600"/>
    <lineage>
        <taxon>Bacteria</taxon>
        <taxon>Pseudomonadati</taxon>
        <taxon>Pseudomonadota</taxon>
        <taxon>Gammaproteobacteria</taxon>
        <taxon>Pseudomonadales</taxon>
        <taxon>Pseudomonadaceae</taxon>
        <taxon>Pseudomonas</taxon>
    </lineage>
</organism>
<evidence type="ECO:0000313" key="3">
    <source>
        <dbReference type="Proteomes" id="UP000199665"/>
    </source>
</evidence>
<protein>
    <submittedName>
        <fullName evidence="2">Uncharacterized protein</fullName>
    </submittedName>
</protein>
<accession>A0ABY0XR48</accession>